<dbReference type="EMBL" id="CAJFDI010000001">
    <property type="protein sequence ID" value="CAD5209649.1"/>
    <property type="molecule type" value="Genomic_DNA"/>
</dbReference>
<evidence type="ECO:0000313" key="2">
    <source>
        <dbReference type="EMBL" id="CAD5209649.1"/>
    </source>
</evidence>
<proteinExistence type="predicted"/>
<name>A0A1I7S7C0_BURXY</name>
<organism evidence="3 5">
    <name type="scientific">Bursaphelenchus xylophilus</name>
    <name type="common">Pinewood nematode worm</name>
    <name type="synonym">Aphelenchoides xylophilus</name>
    <dbReference type="NCBI Taxonomy" id="6326"/>
    <lineage>
        <taxon>Eukaryota</taxon>
        <taxon>Metazoa</taxon>
        <taxon>Ecdysozoa</taxon>
        <taxon>Nematoda</taxon>
        <taxon>Chromadorea</taxon>
        <taxon>Rhabditida</taxon>
        <taxon>Tylenchina</taxon>
        <taxon>Tylenchomorpha</taxon>
        <taxon>Aphelenchoidea</taxon>
        <taxon>Aphelenchoididae</taxon>
        <taxon>Bursaphelenchus</taxon>
    </lineage>
</organism>
<accession>A0A1I7S7C0</accession>
<reference evidence="2" key="2">
    <citation type="submission" date="2020-09" db="EMBL/GenBank/DDBJ databases">
        <authorList>
            <person name="Kikuchi T."/>
        </authorList>
    </citation>
    <scope>NUCLEOTIDE SEQUENCE</scope>
    <source>
        <strain evidence="2">Ka4C1</strain>
    </source>
</reference>
<dbReference type="Proteomes" id="UP000095284">
    <property type="component" value="Unplaced"/>
</dbReference>
<dbReference type="Proteomes" id="UP000582659">
    <property type="component" value="Unassembled WGS sequence"/>
</dbReference>
<feature type="region of interest" description="Disordered" evidence="1">
    <location>
        <begin position="1"/>
        <end position="78"/>
    </location>
</feature>
<keyword evidence="4" id="KW-1185">Reference proteome</keyword>
<evidence type="ECO:0000313" key="5">
    <source>
        <dbReference type="WBParaSite" id="BXY_0890900.1"/>
    </source>
</evidence>
<reference evidence="5" key="1">
    <citation type="submission" date="2016-11" db="UniProtKB">
        <authorList>
            <consortium name="WormBaseParasite"/>
        </authorList>
    </citation>
    <scope>IDENTIFICATION</scope>
</reference>
<dbReference type="EMBL" id="CAJFCV020000001">
    <property type="protein sequence ID" value="CAG9084889.1"/>
    <property type="molecule type" value="Genomic_DNA"/>
</dbReference>
<feature type="compositionally biased region" description="Polar residues" evidence="1">
    <location>
        <begin position="1"/>
        <end position="13"/>
    </location>
</feature>
<evidence type="ECO:0000313" key="4">
    <source>
        <dbReference type="Proteomes" id="UP000659654"/>
    </source>
</evidence>
<dbReference type="WBParaSite" id="BXY_0890900.1">
    <property type="protein sequence ID" value="BXY_0890900.1"/>
    <property type="gene ID" value="BXY_0890900"/>
</dbReference>
<protein>
    <submittedName>
        <fullName evidence="2">(pine wood nematode) hypothetical protein</fullName>
    </submittedName>
</protein>
<gene>
    <name evidence="2" type="ORF">BXYJ_LOCUS1541</name>
</gene>
<dbReference type="Proteomes" id="UP000659654">
    <property type="component" value="Unassembled WGS sequence"/>
</dbReference>
<sequence length="78" mass="8846">MESRSRLVTSSSQDPEHVLQLQMSRRTRRPTPPTQHPVLARPGRSSMDRVAPLPRQRPPLPSRPWDLPIPLTPPALTL</sequence>
<evidence type="ECO:0000256" key="1">
    <source>
        <dbReference type="SAM" id="MobiDB-lite"/>
    </source>
</evidence>
<dbReference type="AlphaFoldDB" id="A0A1I7S7C0"/>
<evidence type="ECO:0000313" key="3">
    <source>
        <dbReference type="Proteomes" id="UP000095284"/>
    </source>
</evidence>